<dbReference type="GO" id="GO:0005829">
    <property type="term" value="C:cytosol"/>
    <property type="evidence" value="ECO:0007669"/>
    <property type="project" value="TreeGrafter"/>
</dbReference>
<keyword evidence="5 10" id="KW-0620">Polyamine biosynthesis</keyword>
<dbReference type="HAMAP" id="MF_00465">
    <property type="entry name" value="AdoMetDC_2"/>
    <property type="match status" value="1"/>
</dbReference>
<dbReference type="PANTHER" id="PTHR33866:SF1">
    <property type="entry name" value="S-ADENOSYLMETHIONINE DECARBOXYLASE PROENZYME"/>
    <property type="match status" value="1"/>
</dbReference>
<keyword evidence="6 10" id="KW-0865">Zymogen</keyword>
<comment type="caution">
    <text evidence="11">The sequence shown here is derived from an EMBL/GenBank/DDBJ whole genome shotgun (WGS) entry which is preliminary data.</text>
</comment>
<evidence type="ECO:0000256" key="5">
    <source>
        <dbReference type="ARBA" id="ARBA00023115"/>
    </source>
</evidence>
<evidence type="ECO:0000256" key="7">
    <source>
        <dbReference type="ARBA" id="ARBA00023239"/>
    </source>
</evidence>
<organism evidence="11 12">
    <name type="scientific">Desulfitobacterium hafniense DP7</name>
    <dbReference type="NCBI Taxonomy" id="537010"/>
    <lineage>
        <taxon>Bacteria</taxon>
        <taxon>Bacillati</taxon>
        <taxon>Bacillota</taxon>
        <taxon>Clostridia</taxon>
        <taxon>Eubacteriales</taxon>
        <taxon>Desulfitobacteriaceae</taxon>
        <taxon>Desulfitobacterium</taxon>
    </lineage>
</organism>
<proteinExistence type="inferred from homology"/>
<evidence type="ECO:0000256" key="2">
    <source>
        <dbReference type="ARBA" id="ARBA00022793"/>
    </source>
</evidence>
<dbReference type="HOGENOM" id="CLU_092007_0_0_9"/>
<dbReference type="InterPro" id="IPR003826">
    <property type="entry name" value="AdoMetDC_fam_prok"/>
</dbReference>
<feature type="modified residue" description="Pyruvic acid (Ser); by autocatalysis" evidence="10">
    <location>
        <position position="150"/>
    </location>
</feature>
<keyword evidence="9 10" id="KW-0670">Pyruvate</keyword>
<dbReference type="GO" id="GO:0008295">
    <property type="term" value="P:spermidine biosynthetic process"/>
    <property type="evidence" value="ECO:0007669"/>
    <property type="project" value="UniProtKB-UniRule"/>
</dbReference>
<dbReference type="InterPro" id="IPR016067">
    <property type="entry name" value="S-AdoMet_deCO2ase_core"/>
</dbReference>
<evidence type="ECO:0000256" key="1">
    <source>
        <dbReference type="ARBA" id="ARBA00022691"/>
    </source>
</evidence>
<evidence type="ECO:0000256" key="6">
    <source>
        <dbReference type="ARBA" id="ARBA00023145"/>
    </source>
</evidence>
<name>G9XQQ0_DESHA</name>
<comment type="pathway">
    <text evidence="10">Amine and polyamine biosynthesis; S-adenosylmethioninamine biosynthesis; S-adenosylmethioninamine from S-adenosyl-L-methionine: step 1/1.</text>
</comment>
<evidence type="ECO:0000313" key="12">
    <source>
        <dbReference type="Proteomes" id="UP000004416"/>
    </source>
</evidence>
<feature type="chain" id="PRO_5023357626" description="S-adenosylmethionine decarboxylase alpha chain" evidence="10">
    <location>
        <begin position="150"/>
        <end position="302"/>
    </location>
</feature>
<dbReference type="PIRSF" id="PIRSF001356">
    <property type="entry name" value="SAM_decarboxylas"/>
    <property type="match status" value="1"/>
</dbReference>
<evidence type="ECO:0000256" key="4">
    <source>
        <dbReference type="ARBA" id="ARBA00023066"/>
    </source>
</evidence>
<keyword evidence="1 10" id="KW-0949">S-adenosyl-L-methionine</keyword>
<evidence type="ECO:0000313" key="11">
    <source>
        <dbReference type="EMBL" id="EHL06210.1"/>
    </source>
</evidence>
<dbReference type="InterPro" id="IPR009165">
    <property type="entry name" value="S-AdoMet_deCO2ase_bac"/>
</dbReference>
<dbReference type="Pfam" id="PF02675">
    <property type="entry name" value="AdoMet_dc"/>
    <property type="match status" value="1"/>
</dbReference>
<reference evidence="11 12" key="1">
    <citation type="submission" date="2011-08" db="EMBL/GenBank/DDBJ databases">
        <authorList>
            <person name="Weinstock G."/>
            <person name="Sodergren E."/>
            <person name="Clifton S."/>
            <person name="Fulton L."/>
            <person name="Fulton B."/>
            <person name="Courtney L."/>
            <person name="Fronick C."/>
            <person name="Harrison M."/>
            <person name="Strong C."/>
            <person name="Farmer C."/>
            <person name="Delahaunty K."/>
            <person name="Markovic C."/>
            <person name="Hall O."/>
            <person name="Minx P."/>
            <person name="Tomlinson C."/>
            <person name="Mitreva M."/>
            <person name="Hou S."/>
            <person name="Chen J."/>
            <person name="Wollam A."/>
            <person name="Pepin K.H."/>
            <person name="Johnson M."/>
            <person name="Bhonagiri V."/>
            <person name="Zhang X."/>
            <person name="Suruliraj S."/>
            <person name="Warren W."/>
            <person name="Chinwalla A."/>
            <person name="Mardis E.R."/>
            <person name="Wilson R.K."/>
        </authorList>
    </citation>
    <scope>NUCLEOTIDE SEQUENCE [LARGE SCALE GENOMIC DNA]</scope>
    <source>
        <strain evidence="11 12">DP7</strain>
    </source>
</reference>
<sequence>MDYCQFFIGTAREVKYTNQTARRNTALEVKPLKKLKLYGFNNLTKTLSFNMYDICYAKTPEHRDAYIQYIDEEYNAQRLTSIVTEVARIVGANILNIAKQDYDPQGASVTMLIAEEHLGPENPDDNPFDPVYTDKEEPLPDAVVAHLDKSHITVHTYPESHPHGGISTFRADIDVSTCGQISPLKALNFLIESFAPDIIVADYRVRGFTRDVDGKKVFIDHKINSIQNYVDRKYRDLYQMIDVTVFQEYIFHTKMILKDFDLDNYLFGTAKKELSINDKRKIKQRLKKEMAEIFYGKNMPRM</sequence>
<dbReference type="GO" id="GO:0004014">
    <property type="term" value="F:adenosylmethionine decarboxylase activity"/>
    <property type="evidence" value="ECO:0007669"/>
    <property type="project" value="UniProtKB-UniRule"/>
</dbReference>
<comment type="subunit">
    <text evidence="10">Heterooctamer of four alpha and four beta chains arranged as a tetramer of alpha/beta heterodimers.</text>
</comment>
<keyword evidence="2 10" id="KW-0210">Decarboxylase</keyword>
<feature type="active site" description="Proton acceptor; for processing activity" evidence="10">
    <location>
        <position position="155"/>
    </location>
</feature>
<dbReference type="UniPathway" id="UPA00331">
    <property type="reaction ID" value="UER00451"/>
</dbReference>
<dbReference type="NCBIfam" id="TIGR03331">
    <property type="entry name" value="SAM_DCase_Eco"/>
    <property type="match status" value="1"/>
</dbReference>
<gene>
    <name evidence="10" type="primary">speD</name>
    <name evidence="11" type="ORF">HMPREF0322_03298</name>
</gene>
<keyword evidence="8 10" id="KW-0704">Schiff base</keyword>
<dbReference type="PATRIC" id="fig|537010.4.peg.3080"/>
<keyword evidence="7 10" id="KW-0456">Lyase</keyword>
<feature type="site" description="Cleavage (non-hydrolytic); by autolysis" evidence="10">
    <location>
        <begin position="149"/>
        <end position="150"/>
    </location>
</feature>
<feature type="chain" id="PRO_5023357627" description="S-adenosylmethionine decarboxylase beta chain" evidence="10">
    <location>
        <begin position="1"/>
        <end position="149"/>
    </location>
</feature>
<comment type="catalytic activity">
    <reaction evidence="10">
        <text>S-adenosyl-L-methionine + H(+) = S-adenosyl 3-(methylsulfanyl)propylamine + CO2</text>
        <dbReference type="Rhea" id="RHEA:15981"/>
        <dbReference type="ChEBI" id="CHEBI:15378"/>
        <dbReference type="ChEBI" id="CHEBI:16526"/>
        <dbReference type="ChEBI" id="CHEBI:57443"/>
        <dbReference type="ChEBI" id="CHEBI:59789"/>
        <dbReference type="EC" id="4.1.1.50"/>
    </reaction>
</comment>
<dbReference type="EMBL" id="AFZX01000086">
    <property type="protein sequence ID" value="EHL06210.1"/>
    <property type="molecule type" value="Genomic_DNA"/>
</dbReference>
<keyword evidence="3 10" id="KW-0068">Autocatalytic cleavage</keyword>
<comment type="cofactor">
    <cofactor evidence="10">
        <name>pyruvate</name>
        <dbReference type="ChEBI" id="CHEBI:15361"/>
    </cofactor>
    <text evidence="10">Binds 1 pyruvoyl group covalently per subunit.</text>
</comment>
<comment type="function">
    <text evidence="10">Catalyzes the decarboxylation of S-adenosylmethionine to S-adenosylmethioninamine (dcAdoMet), the propylamine donor required for the synthesis of the polyamines spermine and spermidine from the diamine putrescine.</text>
</comment>
<protein>
    <recommendedName>
        <fullName evidence="10">S-adenosylmethionine decarboxylase proenzyme</fullName>
        <shortName evidence="10">AdoMetDC</shortName>
        <shortName evidence="10">SAMDC</shortName>
        <ecNumber evidence="10">4.1.1.50</ecNumber>
    </recommendedName>
    <component>
        <recommendedName>
            <fullName evidence="10">S-adenosylmethionine decarboxylase beta chain</fullName>
        </recommendedName>
    </component>
    <component>
        <recommendedName>
            <fullName evidence="10">S-adenosylmethionine decarboxylase alpha chain</fullName>
        </recommendedName>
    </component>
</protein>
<dbReference type="PANTHER" id="PTHR33866">
    <property type="entry name" value="S-ADENOSYLMETHIONINE DECARBOXYLASE PROENZYME"/>
    <property type="match status" value="1"/>
</dbReference>
<evidence type="ECO:0000256" key="3">
    <source>
        <dbReference type="ARBA" id="ARBA00022813"/>
    </source>
</evidence>
<feature type="active site" description="Proton donor; for catalytic activity" evidence="10">
    <location>
        <position position="178"/>
    </location>
</feature>
<dbReference type="Proteomes" id="UP000004416">
    <property type="component" value="Unassembled WGS sequence"/>
</dbReference>
<comment type="similarity">
    <text evidence="10">Belongs to the prokaryotic AdoMetDC family. Type 2 subfamily.</text>
</comment>
<dbReference type="AlphaFoldDB" id="G9XQQ0"/>
<evidence type="ECO:0000256" key="10">
    <source>
        <dbReference type="HAMAP-Rule" id="MF_00465"/>
    </source>
</evidence>
<accession>G9XQQ0</accession>
<comment type="PTM">
    <text evidence="10">Is synthesized initially as an inactive proenzyme. Formation of the active enzyme involves a self-maturation process in which the active site pyruvoyl group is generated from an internal serine residue via an autocatalytic post-translational modification. Two non-identical subunits are generated from the proenzyme in this reaction, and the pyruvate is formed at the N-terminus of the alpha chain, which is derived from the carboxyl end of the proenzyme. The post-translation cleavage follows an unusual pathway, termed non-hydrolytic serinolysis, in which the side chain hydroxyl group of the serine supplies its oxygen atom to form the C-terminus of the beta chain, while the remainder of the serine residue undergoes an oxidative deamination to produce ammonia and the pyruvoyl group blocking the N-terminus of the alpha chain.</text>
</comment>
<dbReference type="SUPFAM" id="SSF56276">
    <property type="entry name" value="S-adenosylmethionine decarboxylase"/>
    <property type="match status" value="2"/>
</dbReference>
<feature type="active site" description="Schiff-base intermediate with substrate; via pyruvic acid" evidence="10">
    <location>
        <position position="150"/>
    </location>
</feature>
<evidence type="ECO:0000256" key="8">
    <source>
        <dbReference type="ARBA" id="ARBA00023270"/>
    </source>
</evidence>
<dbReference type="EC" id="4.1.1.50" evidence="10"/>
<keyword evidence="4 10" id="KW-0745">Spermidine biosynthesis</keyword>
<evidence type="ECO:0000256" key="9">
    <source>
        <dbReference type="ARBA" id="ARBA00023317"/>
    </source>
</evidence>
<dbReference type="Gene3D" id="3.60.90.10">
    <property type="entry name" value="S-adenosylmethionine decarboxylase"/>
    <property type="match status" value="1"/>
</dbReference>